<keyword evidence="3" id="KW-1185">Reference proteome</keyword>
<dbReference type="RefSeq" id="WP_169074251.1">
    <property type="nucleotide sequence ID" value="NZ_JABBXH010000002.1"/>
</dbReference>
<evidence type="ECO:0008006" key="4">
    <source>
        <dbReference type="Google" id="ProtNLM"/>
    </source>
</evidence>
<name>A0A7Y0LAZ1_9GAMM</name>
<sequence>MKKVFLFFNCLLLSFSVFAKVQQPAKEQLLTSYFEMIGVNQLLTSVPAQVESMYQDTIAEQGKDAPDSKILAALVNAWKQQNIKSNIIASVANRLEHAQLQQLVSWQTGELAVQLKAQDALAEKDDFANEFFAFAQQLPQSLPSKEKMALINQLIDSKQMIDSMVDLTISVSEPVMIALLASPSAKEDGFNSQAVNEQLRELRVLLEEDLSQQIALLSYYLYRDFSLEDLQAYVDFYQSDLGQLELTILSNALHQSIALWQANYHSEKLTTMPPLAALN</sequence>
<accession>A0A7Y0LAZ1</accession>
<gene>
    <name evidence="2" type="ORF">HII17_04920</name>
</gene>
<reference evidence="2 3" key="1">
    <citation type="submission" date="2020-04" db="EMBL/GenBank/DDBJ databases">
        <title>Thalassotalea sp. M1531, isolated from the surface of marine red alga.</title>
        <authorList>
            <person name="Pang L."/>
            <person name="Lu D.-C."/>
        </authorList>
    </citation>
    <scope>NUCLEOTIDE SEQUENCE [LARGE SCALE GENOMIC DNA]</scope>
    <source>
        <strain evidence="2 3">M1531</strain>
    </source>
</reference>
<feature type="chain" id="PRO_5030620153" description="DUF2059 domain-containing protein" evidence="1">
    <location>
        <begin position="20"/>
        <end position="279"/>
    </location>
</feature>
<comment type="caution">
    <text evidence="2">The sequence shown here is derived from an EMBL/GenBank/DDBJ whole genome shotgun (WGS) entry which is preliminary data.</text>
</comment>
<evidence type="ECO:0000313" key="2">
    <source>
        <dbReference type="EMBL" id="NMP30899.1"/>
    </source>
</evidence>
<feature type="signal peptide" evidence="1">
    <location>
        <begin position="1"/>
        <end position="19"/>
    </location>
</feature>
<dbReference type="EMBL" id="JABBXH010000002">
    <property type="protein sequence ID" value="NMP30899.1"/>
    <property type="molecule type" value="Genomic_DNA"/>
</dbReference>
<evidence type="ECO:0000313" key="3">
    <source>
        <dbReference type="Proteomes" id="UP000568664"/>
    </source>
</evidence>
<proteinExistence type="predicted"/>
<organism evidence="2 3">
    <name type="scientific">Thalassotalea algicola</name>
    <dbReference type="NCBI Taxonomy" id="2716224"/>
    <lineage>
        <taxon>Bacteria</taxon>
        <taxon>Pseudomonadati</taxon>
        <taxon>Pseudomonadota</taxon>
        <taxon>Gammaproteobacteria</taxon>
        <taxon>Alteromonadales</taxon>
        <taxon>Colwelliaceae</taxon>
        <taxon>Thalassotalea</taxon>
    </lineage>
</organism>
<dbReference type="AlphaFoldDB" id="A0A7Y0LAZ1"/>
<dbReference type="Proteomes" id="UP000568664">
    <property type="component" value="Unassembled WGS sequence"/>
</dbReference>
<keyword evidence="1" id="KW-0732">Signal</keyword>
<evidence type="ECO:0000256" key="1">
    <source>
        <dbReference type="SAM" id="SignalP"/>
    </source>
</evidence>
<protein>
    <recommendedName>
        <fullName evidence="4">DUF2059 domain-containing protein</fullName>
    </recommendedName>
</protein>